<dbReference type="AlphaFoldDB" id="A0A1F5US83"/>
<dbReference type="STRING" id="1817864.A2Z21_05245"/>
<organism evidence="1 2">
    <name type="scientific">Fraserbacteria sp. (strain RBG_16_55_9)</name>
    <dbReference type="NCBI Taxonomy" id="1817864"/>
    <lineage>
        <taxon>Bacteria</taxon>
        <taxon>Candidatus Fraseribacteriota</taxon>
    </lineage>
</organism>
<proteinExistence type="predicted"/>
<evidence type="ECO:0000313" key="2">
    <source>
        <dbReference type="Proteomes" id="UP000179157"/>
    </source>
</evidence>
<sequence length="158" mass="16429">MTIRKVFSLLSLTLIAVMIAIPVRAVSLSSLEVGVKVPLAGLAAIRLNDQLRLEVSAAFPGFSAPLVDFEGMLAAKLYPGPMQLGDLTMEPFVGGGALFIFAVGQTVPGLVVLAGMENTHPELPLTLFAEGSGALLMSGSAPTLAFQLSLGARYEFGP</sequence>
<name>A0A1F5US83_FRAXR</name>
<gene>
    <name evidence="1" type="ORF">A2Z21_05245</name>
</gene>
<reference evidence="1 2" key="1">
    <citation type="journal article" date="2016" name="Nat. Commun.">
        <title>Thousands of microbial genomes shed light on interconnected biogeochemical processes in an aquifer system.</title>
        <authorList>
            <person name="Anantharaman K."/>
            <person name="Brown C.T."/>
            <person name="Hug L.A."/>
            <person name="Sharon I."/>
            <person name="Castelle C.J."/>
            <person name="Probst A.J."/>
            <person name="Thomas B.C."/>
            <person name="Singh A."/>
            <person name="Wilkins M.J."/>
            <person name="Karaoz U."/>
            <person name="Brodie E.L."/>
            <person name="Williams K.H."/>
            <person name="Hubbard S.S."/>
            <person name="Banfield J.F."/>
        </authorList>
    </citation>
    <scope>NUCLEOTIDE SEQUENCE [LARGE SCALE GENOMIC DNA]</scope>
    <source>
        <strain evidence="2">RBG_16_55_9</strain>
    </source>
</reference>
<evidence type="ECO:0000313" key="1">
    <source>
        <dbReference type="EMBL" id="OGF53989.1"/>
    </source>
</evidence>
<protein>
    <recommendedName>
        <fullName evidence="3">Outer membrane protein beta-barrel domain-containing protein</fullName>
    </recommendedName>
</protein>
<evidence type="ECO:0008006" key="3">
    <source>
        <dbReference type="Google" id="ProtNLM"/>
    </source>
</evidence>
<accession>A0A1F5US83</accession>
<dbReference type="Proteomes" id="UP000179157">
    <property type="component" value="Unassembled WGS sequence"/>
</dbReference>
<dbReference type="EMBL" id="MFGX01000092">
    <property type="protein sequence ID" value="OGF53989.1"/>
    <property type="molecule type" value="Genomic_DNA"/>
</dbReference>
<comment type="caution">
    <text evidence="1">The sequence shown here is derived from an EMBL/GenBank/DDBJ whole genome shotgun (WGS) entry which is preliminary data.</text>
</comment>